<dbReference type="PANTHER" id="PTHR46847:SF1">
    <property type="entry name" value="D-ALLOSE-BINDING PERIPLASMIC PROTEIN-RELATED"/>
    <property type="match status" value="1"/>
</dbReference>
<organism evidence="6 7">
    <name type="scientific">Rhizobium loti</name>
    <name type="common">Mesorhizobium loti</name>
    <dbReference type="NCBI Taxonomy" id="381"/>
    <lineage>
        <taxon>Bacteria</taxon>
        <taxon>Pseudomonadati</taxon>
        <taxon>Pseudomonadota</taxon>
        <taxon>Alphaproteobacteria</taxon>
        <taxon>Hyphomicrobiales</taxon>
        <taxon>Phyllobacteriaceae</taxon>
        <taxon>Mesorhizobium</taxon>
    </lineage>
</organism>
<feature type="chain" id="PRO_5007172267" evidence="4">
    <location>
        <begin position="27"/>
        <end position="312"/>
    </location>
</feature>
<protein>
    <submittedName>
        <fullName evidence="6">Sugar ABC transporter substrate-binding protein</fullName>
    </submittedName>
</protein>
<evidence type="ECO:0000256" key="2">
    <source>
        <dbReference type="ARBA" id="ARBA00007639"/>
    </source>
</evidence>
<evidence type="ECO:0000313" key="6">
    <source>
        <dbReference type="EMBL" id="KUM25176.1"/>
    </source>
</evidence>
<gene>
    <name evidence="6" type="ORF">AU467_27210</name>
</gene>
<dbReference type="AlphaFoldDB" id="A0A124GFZ6"/>
<dbReference type="InterPro" id="IPR025997">
    <property type="entry name" value="SBP_2_dom"/>
</dbReference>
<dbReference type="CDD" id="cd19972">
    <property type="entry name" value="PBP1_ABC_sugar_binding-like"/>
    <property type="match status" value="1"/>
</dbReference>
<dbReference type="EMBL" id="LPWA01000121">
    <property type="protein sequence ID" value="KUM25176.1"/>
    <property type="molecule type" value="Genomic_DNA"/>
</dbReference>
<dbReference type="Gene3D" id="3.40.50.2300">
    <property type="match status" value="2"/>
</dbReference>
<keyword evidence="3 4" id="KW-0732">Signal</keyword>
<comment type="caution">
    <text evidence="6">The sequence shown here is derived from an EMBL/GenBank/DDBJ whole genome shotgun (WGS) entry which is preliminary data.</text>
</comment>
<dbReference type="Proteomes" id="UP000053176">
    <property type="component" value="Unassembled WGS sequence"/>
</dbReference>
<dbReference type="OrthoDB" id="4827464at2"/>
<dbReference type="PANTHER" id="PTHR46847">
    <property type="entry name" value="D-ALLOSE-BINDING PERIPLASMIC PROTEIN-RELATED"/>
    <property type="match status" value="1"/>
</dbReference>
<evidence type="ECO:0000313" key="7">
    <source>
        <dbReference type="Proteomes" id="UP000053176"/>
    </source>
</evidence>
<dbReference type="InterPro" id="IPR028082">
    <property type="entry name" value="Peripla_BP_I"/>
</dbReference>
<dbReference type="Pfam" id="PF13407">
    <property type="entry name" value="Peripla_BP_4"/>
    <property type="match status" value="1"/>
</dbReference>
<evidence type="ECO:0000256" key="4">
    <source>
        <dbReference type="SAM" id="SignalP"/>
    </source>
</evidence>
<dbReference type="GO" id="GO:0030246">
    <property type="term" value="F:carbohydrate binding"/>
    <property type="evidence" value="ECO:0007669"/>
    <property type="project" value="UniProtKB-ARBA"/>
</dbReference>
<comment type="subcellular location">
    <subcellularLocation>
        <location evidence="1">Cell envelope</location>
    </subcellularLocation>
</comment>
<feature type="signal peptide" evidence="4">
    <location>
        <begin position="1"/>
        <end position="26"/>
    </location>
</feature>
<comment type="similarity">
    <text evidence="2">Belongs to the bacterial solute-binding protein 2 family.</text>
</comment>
<proteinExistence type="inferred from homology"/>
<evidence type="ECO:0000259" key="5">
    <source>
        <dbReference type="Pfam" id="PF13407"/>
    </source>
</evidence>
<dbReference type="GO" id="GO:0030313">
    <property type="term" value="C:cell envelope"/>
    <property type="evidence" value="ECO:0007669"/>
    <property type="project" value="UniProtKB-SubCell"/>
</dbReference>
<evidence type="ECO:0000256" key="1">
    <source>
        <dbReference type="ARBA" id="ARBA00004196"/>
    </source>
</evidence>
<reference evidence="6 7" key="1">
    <citation type="submission" date="2015-12" db="EMBL/GenBank/DDBJ databases">
        <title>Draft genome sequence of Mesorhizobium sp. UFLA 01-765, a multitolerant efficient symbiont and plant-growth promoting strain isolated from Zn-mining soil using Leucaena leucocephala as a trap plant.</title>
        <authorList>
            <person name="Rangel W.M."/>
            <person name="Thijs S."/>
            <person name="Longatti S.M."/>
            <person name="Moreira F.M."/>
            <person name="Weyens N."/>
            <person name="Vangronsveld J."/>
            <person name="Van Hamme J.D."/>
            <person name="Bottos E.M."/>
            <person name="Rineau F."/>
        </authorList>
    </citation>
    <scope>NUCLEOTIDE SEQUENCE [LARGE SCALE GENOMIC DNA]</scope>
    <source>
        <strain evidence="6 7">UFLA 01-765</strain>
    </source>
</reference>
<evidence type="ECO:0000256" key="3">
    <source>
        <dbReference type="ARBA" id="ARBA00022729"/>
    </source>
</evidence>
<name>A0A124GFZ6_RHILI</name>
<feature type="domain" description="Periplasmic binding protein" evidence="5">
    <location>
        <begin position="33"/>
        <end position="287"/>
    </location>
</feature>
<sequence length="312" mass="32504">MLTKRSLLLAAAAIAPLLGLSDAASAKDAKKLGLAVANLQADFFNQIKQSVEAYAKEKGIEIITVDAKGDSATQVSQVQDLVTQNIDALIYIPAGATAATVPTKTAKAAGIPVVNVDRNADGAPGDTFIATDSVNSAKGVCDYIAKQAGGKGEMVIIHGQKGTTPEVDRSKGCGEALKAYPDIKVVGELWSDQWHQDEGFKLAQDLLQAHPNVSIIFGQADALALGAAQAVKVANPDHKIWIAGFDGDVAALKALKDGVFDVTATQQTQGMGRLAVDSAVKLVAGDKLPADQLQDAALTTKDNVAQFIEKHP</sequence>
<dbReference type="SUPFAM" id="SSF53822">
    <property type="entry name" value="Periplasmic binding protein-like I"/>
    <property type="match status" value="1"/>
</dbReference>
<accession>A0A124GFZ6</accession>